<reference evidence="14 15" key="1">
    <citation type="submission" date="2018-07" db="EMBL/GenBank/DDBJ databases">
        <title>Genomic and Epidemiologic Investigation of an Indolent Hospital Outbreak.</title>
        <authorList>
            <person name="Johnson R.C."/>
            <person name="Deming C."/>
            <person name="Conlan S."/>
            <person name="Zellmer C.J."/>
            <person name="Michelin A.V."/>
            <person name="Lee-Lin S."/>
            <person name="Thomas P.J."/>
            <person name="Park M."/>
            <person name="Weingarten R.A."/>
            <person name="Less J."/>
            <person name="Dekker J.P."/>
            <person name="Frank K.M."/>
            <person name="Musser K.A."/>
            <person name="Mcquiston J.R."/>
            <person name="Henderson D.K."/>
            <person name="Lau A.F."/>
            <person name="Palmore T.N."/>
            <person name="Segre J.A."/>
        </authorList>
    </citation>
    <scope>NUCLEOTIDE SEQUENCE [LARGE SCALE GENOMIC DNA]</scope>
    <source>
        <strain evidence="14 15">SK-NIH.Env6_1116</strain>
    </source>
</reference>
<dbReference type="Proteomes" id="UP000287401">
    <property type="component" value="Unassembled WGS sequence"/>
</dbReference>
<dbReference type="RefSeq" id="WP_026109237.1">
    <property type="nucleotide sequence ID" value="NZ_DAIPVG010000002.1"/>
</dbReference>
<dbReference type="GO" id="GO:0006565">
    <property type="term" value="P:L-serine catabolic process"/>
    <property type="evidence" value="ECO:0007669"/>
    <property type="project" value="TreeGrafter"/>
</dbReference>
<evidence type="ECO:0000256" key="9">
    <source>
        <dbReference type="ARBA" id="ARBA00023239"/>
    </source>
</evidence>
<evidence type="ECO:0000313" key="14">
    <source>
        <dbReference type="EMBL" id="RSU59880.1"/>
    </source>
</evidence>
<evidence type="ECO:0000256" key="4">
    <source>
        <dbReference type="ARBA" id="ARBA00013028"/>
    </source>
</evidence>
<evidence type="ECO:0000256" key="6">
    <source>
        <dbReference type="ARBA" id="ARBA00022605"/>
    </source>
</evidence>
<feature type="domain" description="Tryptophan synthase beta chain-like PALP" evidence="13">
    <location>
        <begin position="83"/>
        <end position="387"/>
    </location>
</feature>
<comment type="catalytic activity">
    <reaction evidence="10">
        <text>O-phospho-L-homoserine + H2O = L-threonine + phosphate</text>
        <dbReference type="Rhea" id="RHEA:10840"/>
        <dbReference type="ChEBI" id="CHEBI:15377"/>
        <dbReference type="ChEBI" id="CHEBI:43474"/>
        <dbReference type="ChEBI" id="CHEBI:57590"/>
        <dbReference type="ChEBI" id="CHEBI:57926"/>
        <dbReference type="EC" id="4.2.3.1"/>
    </reaction>
</comment>
<comment type="cofactor">
    <cofactor evidence="1 12">
        <name>pyridoxal 5'-phosphate</name>
        <dbReference type="ChEBI" id="CHEBI:597326"/>
    </cofactor>
</comment>
<dbReference type="UniPathway" id="UPA00050">
    <property type="reaction ID" value="UER00065"/>
</dbReference>
<dbReference type="InterPro" id="IPR001926">
    <property type="entry name" value="TrpB-like_PALP"/>
</dbReference>
<gene>
    <name evidence="14" type="ORF">DAH51_06280</name>
</gene>
<evidence type="ECO:0000256" key="1">
    <source>
        <dbReference type="ARBA" id="ARBA00001933"/>
    </source>
</evidence>
<organism evidence="14 15">
    <name type="scientific">Sphingobium yanoikuyae</name>
    <name type="common">Sphingomonas yanoikuyae</name>
    <dbReference type="NCBI Taxonomy" id="13690"/>
    <lineage>
        <taxon>Bacteria</taxon>
        <taxon>Pseudomonadati</taxon>
        <taxon>Pseudomonadota</taxon>
        <taxon>Alphaproteobacteria</taxon>
        <taxon>Sphingomonadales</taxon>
        <taxon>Sphingomonadaceae</taxon>
        <taxon>Sphingobium</taxon>
    </lineage>
</organism>
<dbReference type="NCBIfam" id="NF006050">
    <property type="entry name" value="PRK08197.1"/>
    <property type="match status" value="1"/>
</dbReference>
<evidence type="ECO:0000256" key="3">
    <source>
        <dbReference type="ARBA" id="ARBA00005517"/>
    </source>
</evidence>
<proteinExistence type="inferred from homology"/>
<evidence type="ECO:0000256" key="10">
    <source>
        <dbReference type="ARBA" id="ARBA00049144"/>
    </source>
</evidence>
<dbReference type="EMBL" id="QRAL01000005">
    <property type="protein sequence ID" value="RSU59880.1"/>
    <property type="molecule type" value="Genomic_DNA"/>
</dbReference>
<comment type="pathway">
    <text evidence="2">Amino-acid biosynthesis; L-threonine biosynthesis; L-threonine from L-aspartate: step 5/5.</text>
</comment>
<dbReference type="NCBIfam" id="TIGR00260">
    <property type="entry name" value="thrC"/>
    <property type="match status" value="1"/>
</dbReference>
<dbReference type="GO" id="GO:0004795">
    <property type="term" value="F:threonine synthase activity"/>
    <property type="evidence" value="ECO:0007669"/>
    <property type="project" value="UniProtKB-UniRule"/>
</dbReference>
<keyword evidence="7" id="KW-0791">Threonine biosynthesis</keyword>
<dbReference type="SUPFAM" id="SSF53686">
    <property type="entry name" value="Tryptophan synthase beta subunit-like PLP-dependent enzymes"/>
    <property type="match status" value="1"/>
</dbReference>
<name>A0A430C4F9_SPHYA</name>
<dbReference type="Pfam" id="PF00291">
    <property type="entry name" value="PALP"/>
    <property type="match status" value="1"/>
</dbReference>
<comment type="caution">
    <text evidence="14">The sequence shown here is derived from an EMBL/GenBank/DDBJ whole genome shotgun (WGS) entry which is preliminary data.</text>
</comment>
<evidence type="ECO:0000259" key="13">
    <source>
        <dbReference type="Pfam" id="PF00291"/>
    </source>
</evidence>
<dbReference type="GO" id="GO:0006567">
    <property type="term" value="P:L-threonine catabolic process"/>
    <property type="evidence" value="ECO:0007669"/>
    <property type="project" value="TreeGrafter"/>
</dbReference>
<dbReference type="GO" id="GO:0009088">
    <property type="term" value="P:threonine biosynthetic process"/>
    <property type="evidence" value="ECO:0007669"/>
    <property type="project" value="UniProtKB-UniRule"/>
</dbReference>
<dbReference type="InterPro" id="IPR036052">
    <property type="entry name" value="TrpB-like_PALP_sf"/>
</dbReference>
<dbReference type="GO" id="GO:0009097">
    <property type="term" value="P:isoleucine biosynthetic process"/>
    <property type="evidence" value="ECO:0007669"/>
    <property type="project" value="TreeGrafter"/>
</dbReference>
<evidence type="ECO:0000256" key="8">
    <source>
        <dbReference type="ARBA" id="ARBA00022898"/>
    </source>
</evidence>
<dbReference type="EC" id="4.2.3.1" evidence="4 11"/>
<keyword evidence="6" id="KW-0028">Amino-acid biosynthesis</keyword>
<dbReference type="Gene3D" id="3.40.50.1100">
    <property type="match status" value="2"/>
</dbReference>
<evidence type="ECO:0000313" key="15">
    <source>
        <dbReference type="Proteomes" id="UP000287401"/>
    </source>
</evidence>
<evidence type="ECO:0000256" key="2">
    <source>
        <dbReference type="ARBA" id="ARBA00004979"/>
    </source>
</evidence>
<evidence type="ECO:0000256" key="5">
    <source>
        <dbReference type="ARBA" id="ARBA00018679"/>
    </source>
</evidence>
<dbReference type="FunFam" id="3.40.50.1100:FF:000055">
    <property type="entry name" value="Threonine synthase"/>
    <property type="match status" value="1"/>
</dbReference>
<evidence type="ECO:0000256" key="7">
    <source>
        <dbReference type="ARBA" id="ARBA00022697"/>
    </source>
</evidence>
<feature type="modified residue" description="N6-(pyridoxal phosphate)lysine" evidence="12">
    <location>
        <position position="121"/>
    </location>
</feature>
<dbReference type="GO" id="GO:0003941">
    <property type="term" value="F:L-serine ammonia-lyase activity"/>
    <property type="evidence" value="ECO:0007669"/>
    <property type="project" value="TreeGrafter"/>
</dbReference>
<sequence>MIHDLNLTTDRPTFVTHLECSLTGERYEADRLHGLSAAGKPLLVRYDLDGVRATLTKEALSSRPMDLWRWRELLPVRQTSNIVSLGENATPLIPLPRTAKRLGGAQLLAKDEGRLPTASFKARGLVMAVSMAKELGVTQVAMPTNGNAGAALAAYAAVAGMESVIFCPADTPEVNVREIAAQGARVYRVNGYIDDCGAIVGQGVKERGWFDFSTLKEPYRIEGKKTMGLELAEQLGWELPDAIFYPTGGGTGLIGMWKAFDELEKIGFIGSKRPKMFAVQAEGCAPMVRAFEQGVEFAERWEDAQTIAMGIRVPKAVGDFLILRAVRESGGAALAVSDAAIAAAVRDVARDDGLLLCPEGGATLAAYSRALDEGLIGRDERAVLFNCASGLKYPLEDQSRTLDRHAPIDFASL</sequence>
<keyword evidence="9 14" id="KW-0456">Lyase</keyword>
<dbReference type="PANTHER" id="PTHR48078">
    <property type="entry name" value="THREONINE DEHYDRATASE, MITOCHONDRIAL-RELATED"/>
    <property type="match status" value="1"/>
</dbReference>
<dbReference type="CDD" id="cd01563">
    <property type="entry name" value="Thr-synth_1"/>
    <property type="match status" value="1"/>
</dbReference>
<keyword evidence="8 12" id="KW-0663">Pyridoxal phosphate</keyword>
<evidence type="ECO:0000256" key="11">
    <source>
        <dbReference type="NCBIfam" id="TIGR00260"/>
    </source>
</evidence>
<dbReference type="GO" id="GO:0030170">
    <property type="term" value="F:pyridoxal phosphate binding"/>
    <property type="evidence" value="ECO:0007669"/>
    <property type="project" value="InterPro"/>
</dbReference>
<dbReference type="PROSITE" id="PS00165">
    <property type="entry name" value="DEHYDRATASE_SER_THR"/>
    <property type="match status" value="1"/>
</dbReference>
<dbReference type="InterPro" id="IPR004450">
    <property type="entry name" value="Thr_synthase-like"/>
</dbReference>
<dbReference type="GO" id="GO:0004794">
    <property type="term" value="F:threonine deaminase activity"/>
    <property type="evidence" value="ECO:0007669"/>
    <property type="project" value="TreeGrafter"/>
</dbReference>
<dbReference type="PANTHER" id="PTHR48078:SF6">
    <property type="entry name" value="L-THREONINE DEHYDRATASE CATABOLIC TDCB"/>
    <property type="match status" value="1"/>
</dbReference>
<dbReference type="AlphaFoldDB" id="A0A430C4F9"/>
<protein>
    <recommendedName>
        <fullName evidence="5 11">Threonine synthase</fullName>
        <ecNumber evidence="4 11">4.2.3.1</ecNumber>
    </recommendedName>
</protein>
<evidence type="ECO:0000256" key="12">
    <source>
        <dbReference type="PIRSR" id="PIRSR604450-51"/>
    </source>
</evidence>
<dbReference type="InterPro" id="IPR000634">
    <property type="entry name" value="Ser/Thr_deHydtase_PyrdxlP-BS"/>
</dbReference>
<accession>A0A430C4F9</accession>
<dbReference type="InterPro" id="IPR050147">
    <property type="entry name" value="Ser/Thr_Dehydratase"/>
</dbReference>
<comment type="similarity">
    <text evidence="3">Belongs to the threonine synthase family.</text>
</comment>